<dbReference type="GO" id="GO:0030286">
    <property type="term" value="C:dynein complex"/>
    <property type="evidence" value="ECO:0007669"/>
    <property type="project" value="InterPro"/>
</dbReference>
<dbReference type="PANTHER" id="PTHR22878">
    <property type="entry name" value="DYNEIN HEAVY CHAIN 6, AXONEMAL-LIKE-RELATED"/>
    <property type="match status" value="1"/>
</dbReference>
<organism evidence="4 5">
    <name type="scientific">Mugilogobius chulae</name>
    <name type="common">yellowstripe goby</name>
    <dbReference type="NCBI Taxonomy" id="88201"/>
    <lineage>
        <taxon>Eukaryota</taxon>
        <taxon>Metazoa</taxon>
        <taxon>Chordata</taxon>
        <taxon>Craniata</taxon>
        <taxon>Vertebrata</taxon>
        <taxon>Euteleostomi</taxon>
        <taxon>Actinopterygii</taxon>
        <taxon>Neopterygii</taxon>
        <taxon>Teleostei</taxon>
        <taxon>Neoteleostei</taxon>
        <taxon>Acanthomorphata</taxon>
        <taxon>Gobiaria</taxon>
        <taxon>Gobiiformes</taxon>
        <taxon>Gobioidei</taxon>
        <taxon>Gobiidae</taxon>
        <taxon>Gobionellinae</taxon>
        <taxon>Mugilogobius</taxon>
    </lineage>
</organism>
<gene>
    <name evidence="4" type="ORF">WMY93_014047</name>
</gene>
<feature type="domain" description="Dynein heavy chain coiled coil stalk" evidence="2">
    <location>
        <begin position="40"/>
        <end position="370"/>
    </location>
</feature>
<evidence type="ECO:0000313" key="4">
    <source>
        <dbReference type="EMBL" id="KAK7909363.1"/>
    </source>
</evidence>
<accession>A0AAW0P4A8</accession>
<dbReference type="AlphaFoldDB" id="A0AAW0P4A8"/>
<dbReference type="Proteomes" id="UP001460270">
    <property type="component" value="Unassembled WGS sequence"/>
</dbReference>
<proteinExistence type="predicted"/>
<keyword evidence="1" id="KW-0175">Coiled coil</keyword>
<protein>
    <submittedName>
        <fullName evidence="4">Uncharacterized protein</fullName>
    </submittedName>
</protein>
<dbReference type="Pfam" id="PF12781">
    <property type="entry name" value="AAA_9"/>
    <property type="match status" value="1"/>
</dbReference>
<dbReference type="InterPro" id="IPR026983">
    <property type="entry name" value="DHC"/>
</dbReference>
<name>A0AAW0P4A8_9GOBI</name>
<evidence type="ECO:0000313" key="5">
    <source>
        <dbReference type="Proteomes" id="UP001460270"/>
    </source>
</evidence>
<dbReference type="InterPro" id="IPR024743">
    <property type="entry name" value="Dynein_HC_stalk"/>
</dbReference>
<dbReference type="GO" id="GO:0007018">
    <property type="term" value="P:microtubule-based movement"/>
    <property type="evidence" value="ECO:0007669"/>
    <property type="project" value="InterPro"/>
</dbReference>
<dbReference type="Pfam" id="PF12777">
    <property type="entry name" value="MT"/>
    <property type="match status" value="1"/>
</dbReference>
<feature type="coiled-coil region" evidence="1">
    <location>
        <begin position="48"/>
        <end position="82"/>
    </location>
</feature>
<feature type="domain" description="Dynein heavy chain ATP-binding dynein motor region" evidence="3">
    <location>
        <begin position="398"/>
        <end position="482"/>
    </location>
</feature>
<dbReference type="EMBL" id="JBBPFD010000010">
    <property type="protein sequence ID" value="KAK7909363.1"/>
    <property type="molecule type" value="Genomic_DNA"/>
</dbReference>
<feature type="coiled-coil region" evidence="1">
    <location>
        <begin position="254"/>
        <end position="302"/>
    </location>
</feature>
<evidence type="ECO:0000256" key="1">
    <source>
        <dbReference type="SAM" id="Coils"/>
    </source>
</evidence>
<comment type="caution">
    <text evidence="4">The sequence shown here is derived from an EMBL/GenBank/DDBJ whole genome shotgun (WGS) entry which is preliminary data.</text>
</comment>
<dbReference type="GO" id="GO:0051959">
    <property type="term" value="F:dynein light intermediate chain binding"/>
    <property type="evidence" value="ECO:0007669"/>
    <property type="project" value="InterPro"/>
</dbReference>
<dbReference type="InterPro" id="IPR027417">
    <property type="entry name" value="P-loop_NTPase"/>
</dbReference>
<reference evidence="5" key="1">
    <citation type="submission" date="2024-04" db="EMBL/GenBank/DDBJ databases">
        <title>Salinicola lusitanus LLJ914,a marine bacterium isolated from the Okinawa Trough.</title>
        <authorList>
            <person name="Li J."/>
        </authorList>
    </citation>
    <scope>NUCLEOTIDE SEQUENCE [LARGE SCALE GENOMIC DNA]</scope>
</reference>
<sequence length="483" mass="55045">MKLELRRHNYVTPTNYLELVSGYKKLLAEKRKELGDQVSKLSNGLLKISDTREKVEVMSVELEEAKKQVAEFQQQCDEFLTVIVQQKMVANKQQQTVTSNSEKIAAEETQCKAMADNAQRDLDEALPALEEAMKALESLNKKDMTEIKSYGRPPVLVETVMQAVMTLLEKEPTWAEAKRQLGEANFIKTLVNFDKDNISDRVLKKIGQFCKQPDFQPDIIGKVSLAAKSLCMWVQAMEVYGRVYRVVEPKRAQLKAAMSQLSDKQAALAEAQNKLKEVADKLEELKKQHAEKLDMKEKLRMKSEDMLVKLDRADKLVTGLAGERVRWEERVTGLKQCMEYLVGDTLLAASFLSYMGPFLSNYRDELQAVWLKEIHSLEIPCSPGFSFAVFLSKPTVVRDWNIQGLPSDAFSTENGVIVTRGNRWPLMVDPQGQALKWIKNMELKKGLKIIDFQMPDYLRVLENAIQFGNPVLLQNVQEELDPH</sequence>
<dbReference type="InterPro" id="IPR035706">
    <property type="entry name" value="AAA_9"/>
</dbReference>
<dbReference type="Gene3D" id="3.40.50.300">
    <property type="entry name" value="P-loop containing nucleotide triphosphate hydrolases"/>
    <property type="match status" value="1"/>
</dbReference>
<keyword evidence="5" id="KW-1185">Reference proteome</keyword>
<dbReference type="Gene3D" id="1.20.920.20">
    <property type="match status" value="1"/>
</dbReference>
<dbReference type="FunFam" id="1.20.920.20:FF:000014">
    <property type="entry name" value="dynein heavy chain 2, axonemal"/>
    <property type="match status" value="1"/>
</dbReference>
<dbReference type="PANTHER" id="PTHR22878:SF68">
    <property type="entry name" value="DYNEIN HEAVY CHAIN 6, AXONEMAL-LIKE"/>
    <property type="match status" value="1"/>
</dbReference>
<evidence type="ECO:0000259" key="2">
    <source>
        <dbReference type="Pfam" id="PF12777"/>
    </source>
</evidence>
<dbReference type="GO" id="GO:0045505">
    <property type="term" value="F:dynein intermediate chain binding"/>
    <property type="evidence" value="ECO:0007669"/>
    <property type="project" value="InterPro"/>
</dbReference>
<evidence type="ECO:0000259" key="3">
    <source>
        <dbReference type="Pfam" id="PF12781"/>
    </source>
</evidence>